<organism evidence="2 3">
    <name type="scientific">Mucilaginibacter frigoritolerans</name>
    <dbReference type="NCBI Taxonomy" id="652788"/>
    <lineage>
        <taxon>Bacteria</taxon>
        <taxon>Pseudomonadati</taxon>
        <taxon>Bacteroidota</taxon>
        <taxon>Sphingobacteriia</taxon>
        <taxon>Sphingobacteriales</taxon>
        <taxon>Sphingobacteriaceae</taxon>
        <taxon>Mucilaginibacter</taxon>
    </lineage>
</organism>
<evidence type="ECO:0000313" key="2">
    <source>
        <dbReference type="EMBL" id="TWI96664.1"/>
    </source>
</evidence>
<name>A0A562TTY5_9SPHI</name>
<dbReference type="OrthoDB" id="794676at2"/>
<dbReference type="Proteomes" id="UP000317010">
    <property type="component" value="Unassembled WGS sequence"/>
</dbReference>
<comment type="caution">
    <text evidence="2">The sequence shown here is derived from an EMBL/GenBank/DDBJ whole genome shotgun (WGS) entry which is preliminary data.</text>
</comment>
<reference evidence="2 3" key="1">
    <citation type="submission" date="2019-07" db="EMBL/GenBank/DDBJ databases">
        <title>Genomic Encyclopedia of Archaeal and Bacterial Type Strains, Phase II (KMG-II): from individual species to whole genera.</title>
        <authorList>
            <person name="Goeker M."/>
        </authorList>
    </citation>
    <scope>NUCLEOTIDE SEQUENCE [LARGE SCALE GENOMIC DNA]</scope>
    <source>
        <strain evidence="2 3">ATCC BAA-1854</strain>
    </source>
</reference>
<dbReference type="RefSeq" id="WP_144914967.1">
    <property type="nucleotide sequence ID" value="NZ_VLLI01000012.1"/>
</dbReference>
<sequence>MKILLLTLVCIFLVKISLAQSDLLSFDEHNKYIYYQVVDIPGVTADTLHVRGVSFLKTNYAKMKVKLNGQNLTGEGKFLVYGGISVLKHEKGEIDYTLNVEFKDQKYRYWLTDFTFTPYERDRYNNYVPKQGIVIPLENAESKLDKKDLTGYLDETGAFCKQFGDNLKQFILRIPVSAPKKEENVKKVVTDKW</sequence>
<evidence type="ECO:0000313" key="3">
    <source>
        <dbReference type="Proteomes" id="UP000317010"/>
    </source>
</evidence>
<dbReference type="InterPro" id="IPR027823">
    <property type="entry name" value="DUF4468"/>
</dbReference>
<dbReference type="Pfam" id="PF14730">
    <property type="entry name" value="DUF4468"/>
    <property type="match status" value="1"/>
</dbReference>
<dbReference type="AlphaFoldDB" id="A0A562TTY5"/>
<feature type="domain" description="DUF4468" evidence="1">
    <location>
        <begin position="34"/>
        <end position="116"/>
    </location>
</feature>
<dbReference type="EMBL" id="VLLI01000012">
    <property type="protein sequence ID" value="TWI96664.1"/>
    <property type="molecule type" value="Genomic_DNA"/>
</dbReference>
<gene>
    <name evidence="2" type="ORF">JN11_03776</name>
</gene>
<accession>A0A562TTY5</accession>
<evidence type="ECO:0000259" key="1">
    <source>
        <dbReference type="Pfam" id="PF14730"/>
    </source>
</evidence>
<dbReference type="Gene3D" id="3.30.530.80">
    <property type="match status" value="1"/>
</dbReference>
<protein>
    <submittedName>
        <fullName evidence="2">Uncharacterized protein with TBP-like fold DUF4468</fullName>
    </submittedName>
</protein>
<keyword evidence="3" id="KW-1185">Reference proteome</keyword>
<proteinExistence type="predicted"/>